<dbReference type="Proteomes" id="UP001501047">
    <property type="component" value="Unassembled WGS sequence"/>
</dbReference>
<dbReference type="InterPro" id="IPR002888">
    <property type="entry name" value="2Fe-2S-bd"/>
</dbReference>
<keyword evidence="3" id="KW-0560">Oxidoreductase</keyword>
<organism evidence="7 8">
    <name type="scientific">Clostridium subterminale</name>
    <dbReference type="NCBI Taxonomy" id="1550"/>
    <lineage>
        <taxon>Bacteria</taxon>
        <taxon>Bacillati</taxon>
        <taxon>Bacillota</taxon>
        <taxon>Clostridia</taxon>
        <taxon>Eubacteriales</taxon>
        <taxon>Clostridiaceae</taxon>
        <taxon>Clostridium</taxon>
    </lineage>
</organism>
<dbReference type="InterPro" id="IPR006058">
    <property type="entry name" value="2Fe2S_fd_BS"/>
</dbReference>
<dbReference type="NCBIfam" id="NF043084">
    <property type="entry name" value="XdhC_XDHase"/>
    <property type="match status" value="1"/>
</dbReference>
<dbReference type="PROSITE" id="PS51085">
    <property type="entry name" value="2FE2S_FER_2"/>
    <property type="match status" value="1"/>
</dbReference>
<evidence type="ECO:0000256" key="1">
    <source>
        <dbReference type="ARBA" id="ARBA00022714"/>
    </source>
</evidence>
<evidence type="ECO:0000259" key="6">
    <source>
        <dbReference type="PROSITE" id="PS51085"/>
    </source>
</evidence>
<dbReference type="InterPro" id="IPR012675">
    <property type="entry name" value="Beta-grasp_dom_sf"/>
</dbReference>
<dbReference type="PANTHER" id="PTHR44379">
    <property type="entry name" value="OXIDOREDUCTASE WITH IRON-SULFUR SUBUNIT"/>
    <property type="match status" value="1"/>
</dbReference>
<dbReference type="SUPFAM" id="SSF47741">
    <property type="entry name" value="CO dehydrogenase ISP C-domain like"/>
    <property type="match status" value="1"/>
</dbReference>
<dbReference type="PROSITE" id="PS00197">
    <property type="entry name" value="2FE2S_FER_1"/>
    <property type="match status" value="1"/>
</dbReference>
<dbReference type="InterPro" id="IPR036884">
    <property type="entry name" value="2Fe-2S-bd_dom_sf"/>
</dbReference>
<dbReference type="SUPFAM" id="SSF54292">
    <property type="entry name" value="2Fe-2S ferredoxin-like"/>
    <property type="match status" value="1"/>
</dbReference>
<evidence type="ECO:0000256" key="5">
    <source>
        <dbReference type="ARBA" id="ARBA00023014"/>
    </source>
</evidence>
<evidence type="ECO:0000256" key="2">
    <source>
        <dbReference type="ARBA" id="ARBA00022723"/>
    </source>
</evidence>
<dbReference type="CDD" id="cd00207">
    <property type="entry name" value="fer2"/>
    <property type="match status" value="1"/>
</dbReference>
<accession>A0ABN1KZD1</accession>
<keyword evidence="4" id="KW-0408">Iron</keyword>
<dbReference type="Gene3D" id="1.10.150.120">
    <property type="entry name" value="[2Fe-2S]-binding domain"/>
    <property type="match status" value="1"/>
</dbReference>
<keyword evidence="8" id="KW-1185">Reference proteome</keyword>
<dbReference type="PANTHER" id="PTHR44379:SF8">
    <property type="entry name" value="XANTHINE DEHYDROGENASE IRON-SULFUR-BINDING SUBUNIT XDHC-RELATED"/>
    <property type="match status" value="1"/>
</dbReference>
<dbReference type="Pfam" id="PF01799">
    <property type="entry name" value="Fer2_2"/>
    <property type="match status" value="1"/>
</dbReference>
<evidence type="ECO:0000313" key="8">
    <source>
        <dbReference type="Proteomes" id="UP001501047"/>
    </source>
</evidence>
<dbReference type="InterPro" id="IPR001041">
    <property type="entry name" value="2Fe-2S_ferredoxin-type"/>
</dbReference>
<comment type="caution">
    <text evidence="7">The sequence shown here is derived from an EMBL/GenBank/DDBJ whole genome shotgun (WGS) entry which is preliminary data.</text>
</comment>
<evidence type="ECO:0000313" key="7">
    <source>
        <dbReference type="EMBL" id="GAA0779313.1"/>
    </source>
</evidence>
<dbReference type="Pfam" id="PF00111">
    <property type="entry name" value="Fer2"/>
    <property type="match status" value="1"/>
</dbReference>
<dbReference type="Gene3D" id="3.10.20.30">
    <property type="match status" value="1"/>
</dbReference>
<dbReference type="EMBL" id="BAAACI010000011">
    <property type="protein sequence ID" value="GAA0779313.1"/>
    <property type="molecule type" value="Genomic_DNA"/>
</dbReference>
<gene>
    <name evidence="7" type="ORF">GCM10008908_37700</name>
</gene>
<dbReference type="RefSeq" id="WP_343828093.1">
    <property type="nucleotide sequence ID" value="NZ_BAAACI010000011.1"/>
</dbReference>
<protein>
    <submittedName>
        <fullName evidence="7">(2Fe-2S)-binding protein</fullName>
    </submittedName>
</protein>
<keyword evidence="1" id="KW-0001">2Fe-2S</keyword>
<dbReference type="InterPro" id="IPR050033">
    <property type="entry name" value="XdhC_XDHase"/>
</dbReference>
<evidence type="ECO:0000256" key="4">
    <source>
        <dbReference type="ARBA" id="ARBA00023004"/>
    </source>
</evidence>
<sequence>MSDKNFRKISMKVNGKKYTLEVDVRESLLDVLRNRLQFTGVKQGCSVGECGACTVLVDGIPIDSCIYMAVWANEKEILTIEGVSKNGNLSKVQKAFVEEGAIQCGFCTPGLVLTTTALLNSGQEYSDEEIKREISGHLCRCTGYQKIFNATKKSLEK</sequence>
<reference evidence="7 8" key="1">
    <citation type="journal article" date="2019" name="Int. J. Syst. Evol. Microbiol.">
        <title>The Global Catalogue of Microorganisms (GCM) 10K type strain sequencing project: providing services to taxonomists for standard genome sequencing and annotation.</title>
        <authorList>
            <consortium name="The Broad Institute Genomics Platform"/>
            <consortium name="The Broad Institute Genome Sequencing Center for Infectious Disease"/>
            <person name="Wu L."/>
            <person name="Ma J."/>
        </authorList>
    </citation>
    <scope>NUCLEOTIDE SEQUENCE [LARGE SCALE GENOMIC DNA]</scope>
    <source>
        <strain evidence="7 8">JCM 1417</strain>
    </source>
</reference>
<dbReference type="InterPro" id="IPR051452">
    <property type="entry name" value="Diverse_Oxidoreductases"/>
</dbReference>
<feature type="domain" description="2Fe-2S ferredoxin-type" evidence="6">
    <location>
        <begin position="7"/>
        <end position="83"/>
    </location>
</feature>
<keyword evidence="2" id="KW-0479">Metal-binding</keyword>
<name>A0ABN1KZD1_CLOSU</name>
<keyword evidence="5" id="KW-0411">Iron-sulfur</keyword>
<dbReference type="InterPro" id="IPR036010">
    <property type="entry name" value="2Fe-2S_ferredoxin-like_sf"/>
</dbReference>
<proteinExistence type="predicted"/>
<evidence type="ECO:0000256" key="3">
    <source>
        <dbReference type="ARBA" id="ARBA00023002"/>
    </source>
</evidence>